<protein>
    <submittedName>
        <fullName evidence="1">Uncharacterized protein</fullName>
    </submittedName>
</protein>
<proteinExistence type="predicted"/>
<comment type="caution">
    <text evidence="1">The sequence shown here is derived from an EMBL/GenBank/DDBJ whole genome shotgun (WGS) entry which is preliminary data.</text>
</comment>
<evidence type="ECO:0000313" key="1">
    <source>
        <dbReference type="EMBL" id="KAI3681182.1"/>
    </source>
</evidence>
<organism evidence="1 2">
    <name type="scientific">Arctium lappa</name>
    <name type="common">Greater burdock</name>
    <name type="synonym">Lappa major</name>
    <dbReference type="NCBI Taxonomy" id="4217"/>
    <lineage>
        <taxon>Eukaryota</taxon>
        <taxon>Viridiplantae</taxon>
        <taxon>Streptophyta</taxon>
        <taxon>Embryophyta</taxon>
        <taxon>Tracheophyta</taxon>
        <taxon>Spermatophyta</taxon>
        <taxon>Magnoliopsida</taxon>
        <taxon>eudicotyledons</taxon>
        <taxon>Gunneridae</taxon>
        <taxon>Pentapetalae</taxon>
        <taxon>asterids</taxon>
        <taxon>campanulids</taxon>
        <taxon>Asterales</taxon>
        <taxon>Asteraceae</taxon>
        <taxon>Carduoideae</taxon>
        <taxon>Cardueae</taxon>
        <taxon>Arctiinae</taxon>
        <taxon>Arctium</taxon>
    </lineage>
</organism>
<evidence type="ECO:0000313" key="2">
    <source>
        <dbReference type="Proteomes" id="UP001055879"/>
    </source>
</evidence>
<sequence length="78" mass="8777">MLEQPNSTTQIIRSRLVDQGKNVQFSGNGGGRGRIWDWDIEDVVLKKGETVLDGIFRLRISMSLEVGRPTEDNMSDRG</sequence>
<gene>
    <name evidence="1" type="ORF">L6452_35967</name>
</gene>
<keyword evidence="2" id="KW-1185">Reference proteome</keyword>
<reference evidence="2" key="1">
    <citation type="journal article" date="2022" name="Mol. Ecol. Resour.">
        <title>The genomes of chicory, endive, great burdock and yacon provide insights into Asteraceae palaeo-polyploidization history and plant inulin production.</title>
        <authorList>
            <person name="Fan W."/>
            <person name="Wang S."/>
            <person name="Wang H."/>
            <person name="Wang A."/>
            <person name="Jiang F."/>
            <person name="Liu H."/>
            <person name="Zhao H."/>
            <person name="Xu D."/>
            <person name="Zhang Y."/>
        </authorList>
    </citation>
    <scope>NUCLEOTIDE SEQUENCE [LARGE SCALE GENOMIC DNA]</scope>
    <source>
        <strain evidence="2">cv. Niubang</strain>
    </source>
</reference>
<dbReference type="Proteomes" id="UP001055879">
    <property type="component" value="Linkage Group LG13"/>
</dbReference>
<name>A0ACB8Y8F5_ARCLA</name>
<accession>A0ACB8Y8F5</accession>
<reference evidence="1 2" key="2">
    <citation type="journal article" date="2022" name="Mol. Ecol. Resour.">
        <title>The genomes of chicory, endive, great burdock and yacon provide insights into Asteraceae paleo-polyploidization history and plant inulin production.</title>
        <authorList>
            <person name="Fan W."/>
            <person name="Wang S."/>
            <person name="Wang H."/>
            <person name="Wang A."/>
            <person name="Jiang F."/>
            <person name="Liu H."/>
            <person name="Zhao H."/>
            <person name="Xu D."/>
            <person name="Zhang Y."/>
        </authorList>
    </citation>
    <scope>NUCLEOTIDE SEQUENCE [LARGE SCALE GENOMIC DNA]</scope>
    <source>
        <strain evidence="2">cv. Niubang</strain>
    </source>
</reference>
<dbReference type="EMBL" id="CM042059">
    <property type="protein sequence ID" value="KAI3681182.1"/>
    <property type="molecule type" value="Genomic_DNA"/>
</dbReference>